<dbReference type="Pfam" id="PF02996">
    <property type="entry name" value="Prefoldin"/>
    <property type="match status" value="1"/>
</dbReference>
<dbReference type="InterPro" id="IPR004127">
    <property type="entry name" value="Prefoldin_subunit_alpha"/>
</dbReference>
<proteinExistence type="inferred from homology"/>
<name>A0A1X2HA62_SYNRA</name>
<dbReference type="GO" id="GO:0015631">
    <property type="term" value="F:tubulin binding"/>
    <property type="evidence" value="ECO:0007669"/>
    <property type="project" value="EnsemblFungi"/>
</dbReference>
<evidence type="ECO:0000256" key="2">
    <source>
        <dbReference type="ARBA" id="ARBA00023186"/>
    </source>
</evidence>
<evidence type="ECO:0000313" key="3">
    <source>
        <dbReference type="EMBL" id="ORY95528.1"/>
    </source>
</evidence>
<organism evidence="3 4">
    <name type="scientific">Syncephalastrum racemosum</name>
    <name type="common">Filamentous fungus</name>
    <dbReference type="NCBI Taxonomy" id="13706"/>
    <lineage>
        <taxon>Eukaryota</taxon>
        <taxon>Fungi</taxon>
        <taxon>Fungi incertae sedis</taxon>
        <taxon>Mucoromycota</taxon>
        <taxon>Mucoromycotina</taxon>
        <taxon>Mucoromycetes</taxon>
        <taxon>Mucorales</taxon>
        <taxon>Syncephalastraceae</taxon>
        <taxon>Syncephalastrum</taxon>
    </lineage>
</organism>
<dbReference type="GO" id="GO:0032153">
    <property type="term" value="C:cell division site"/>
    <property type="evidence" value="ECO:0007669"/>
    <property type="project" value="EnsemblFungi"/>
</dbReference>
<comment type="caution">
    <text evidence="3">The sequence shown here is derived from an EMBL/GenBank/DDBJ whole genome shotgun (WGS) entry which is preliminary data.</text>
</comment>
<dbReference type="GO" id="GO:0006457">
    <property type="term" value="P:protein folding"/>
    <property type="evidence" value="ECO:0007669"/>
    <property type="project" value="InterPro"/>
</dbReference>
<dbReference type="InParanoid" id="A0A1X2HA62"/>
<dbReference type="SUPFAM" id="SSF46579">
    <property type="entry name" value="Prefoldin"/>
    <property type="match status" value="1"/>
</dbReference>
<dbReference type="EMBL" id="MCGN01000006">
    <property type="protein sequence ID" value="ORY95528.1"/>
    <property type="molecule type" value="Genomic_DNA"/>
</dbReference>
<dbReference type="FunFam" id="1.10.287.370:FF:000004">
    <property type="entry name" value="Probable prefoldin subunit 5"/>
    <property type="match status" value="1"/>
</dbReference>
<dbReference type="Proteomes" id="UP000242180">
    <property type="component" value="Unassembled WGS sequence"/>
</dbReference>
<keyword evidence="4" id="KW-1185">Reference proteome</keyword>
<dbReference type="InterPro" id="IPR009053">
    <property type="entry name" value="Prefoldin"/>
</dbReference>
<dbReference type="GO" id="GO:0005737">
    <property type="term" value="C:cytoplasm"/>
    <property type="evidence" value="ECO:0007669"/>
    <property type="project" value="EnsemblFungi"/>
</dbReference>
<dbReference type="GO" id="GO:1990113">
    <property type="term" value="P:RNA polymerase I assembly"/>
    <property type="evidence" value="ECO:0007669"/>
    <property type="project" value="TreeGrafter"/>
</dbReference>
<accession>A0A1X2HA62</accession>
<dbReference type="OrthoDB" id="10267474at2759"/>
<evidence type="ECO:0000313" key="4">
    <source>
        <dbReference type="Proteomes" id="UP000242180"/>
    </source>
</evidence>
<dbReference type="GO" id="GO:0016272">
    <property type="term" value="C:prefoldin complex"/>
    <property type="evidence" value="ECO:0007669"/>
    <property type="project" value="EnsemblFungi"/>
</dbReference>
<reference evidence="3 4" key="1">
    <citation type="submission" date="2016-07" db="EMBL/GenBank/DDBJ databases">
        <title>Pervasive Adenine N6-methylation of Active Genes in Fungi.</title>
        <authorList>
            <consortium name="DOE Joint Genome Institute"/>
            <person name="Mondo S.J."/>
            <person name="Dannebaum R.O."/>
            <person name="Kuo R.C."/>
            <person name="Labutti K."/>
            <person name="Haridas S."/>
            <person name="Kuo A."/>
            <person name="Salamov A."/>
            <person name="Ahrendt S.R."/>
            <person name="Lipzen A."/>
            <person name="Sullivan W."/>
            <person name="Andreopoulos W.B."/>
            <person name="Clum A."/>
            <person name="Lindquist E."/>
            <person name="Daum C."/>
            <person name="Ramamoorthy G.K."/>
            <person name="Gryganskyi A."/>
            <person name="Culley D."/>
            <person name="Magnuson J.K."/>
            <person name="James T.Y."/>
            <person name="O'Malley M.A."/>
            <person name="Stajich J.E."/>
            <person name="Spatafora J.W."/>
            <person name="Visel A."/>
            <person name="Grigoriev I.V."/>
        </authorList>
    </citation>
    <scope>NUCLEOTIDE SEQUENCE [LARGE SCALE GENOMIC DNA]</scope>
    <source>
        <strain evidence="3 4">NRRL 2496</strain>
    </source>
</reference>
<comment type="similarity">
    <text evidence="1">Belongs to the prefoldin subunit alpha family.</text>
</comment>
<dbReference type="PANTHER" id="PTHR12674:SF2">
    <property type="entry name" value="PREFOLDIN SUBUNIT 5"/>
    <property type="match status" value="1"/>
</dbReference>
<dbReference type="CDD" id="cd23157">
    <property type="entry name" value="Prefoldin_5"/>
    <property type="match status" value="1"/>
</dbReference>
<dbReference type="GO" id="GO:0032968">
    <property type="term" value="P:positive regulation of transcription elongation by RNA polymerase II"/>
    <property type="evidence" value="ECO:0007669"/>
    <property type="project" value="EnsemblFungi"/>
</dbReference>
<dbReference type="OMA" id="QAKFKAC"/>
<dbReference type="InterPro" id="IPR011599">
    <property type="entry name" value="PFD_alpha_archaea"/>
</dbReference>
<dbReference type="FunCoup" id="A0A1X2HA62">
    <property type="interactions" value="731"/>
</dbReference>
<evidence type="ECO:0000256" key="1">
    <source>
        <dbReference type="ARBA" id="ARBA00010048"/>
    </source>
</evidence>
<keyword evidence="2" id="KW-0143">Chaperone</keyword>
<dbReference type="AlphaFoldDB" id="A0A1X2HA62"/>
<sequence length="155" mass="17376">MSQPQTVNLADLDLPSLQQVKQQLDEELSHLTQSYGKLKGAQARFADCAESVESIKGEKAEDKTILVPLTSSLYVPGKLSDVEKVIVDVGTGYFIEKSLTDATKFYTDKENFVKQNLDKLQETINGKQSSLRAIINVMQDRIQQQQQQQQQSAKK</sequence>
<gene>
    <name evidence="3" type="ORF">BCR43DRAFT_493128</name>
</gene>
<dbReference type="NCBIfam" id="TIGR00293">
    <property type="entry name" value="prefoldin subunit alpha"/>
    <property type="match status" value="1"/>
</dbReference>
<dbReference type="GO" id="GO:0051286">
    <property type="term" value="C:cell tip"/>
    <property type="evidence" value="ECO:0007669"/>
    <property type="project" value="EnsemblFungi"/>
</dbReference>
<dbReference type="PANTHER" id="PTHR12674">
    <property type="entry name" value="PREFOLDIN SUBUNIT 5"/>
    <property type="match status" value="1"/>
</dbReference>
<dbReference type="GO" id="GO:0007021">
    <property type="term" value="P:tubulin complex assembly"/>
    <property type="evidence" value="ECO:0007669"/>
    <property type="project" value="EnsemblFungi"/>
</dbReference>
<dbReference type="GO" id="GO:1990115">
    <property type="term" value="P:RNA polymerase III assembly"/>
    <property type="evidence" value="ECO:0007669"/>
    <property type="project" value="TreeGrafter"/>
</dbReference>
<dbReference type="Gene3D" id="1.10.287.370">
    <property type="match status" value="1"/>
</dbReference>
<dbReference type="GO" id="GO:0051082">
    <property type="term" value="F:unfolded protein binding"/>
    <property type="evidence" value="ECO:0007669"/>
    <property type="project" value="InterPro"/>
</dbReference>
<dbReference type="GO" id="GO:1990114">
    <property type="term" value="P:RNA polymerase II core complex assembly"/>
    <property type="evidence" value="ECO:0007669"/>
    <property type="project" value="TreeGrafter"/>
</dbReference>
<dbReference type="STRING" id="13706.A0A1X2HA62"/>
<protein>
    <submittedName>
        <fullName evidence="3">Prefoldin subunit 5</fullName>
    </submittedName>
</protein>